<evidence type="ECO:0000256" key="10">
    <source>
        <dbReference type="RuleBase" id="RU361274"/>
    </source>
</evidence>
<comment type="caution">
    <text evidence="11">The sequence shown here is derived from an EMBL/GenBank/DDBJ whole genome shotgun (WGS) entry which is preliminary data.</text>
</comment>
<comment type="catalytic activity">
    <reaction evidence="7">
        <text>adenosine + H2O + H(+) = inosine + NH4(+)</text>
        <dbReference type="Rhea" id="RHEA:24408"/>
        <dbReference type="ChEBI" id="CHEBI:15377"/>
        <dbReference type="ChEBI" id="CHEBI:15378"/>
        <dbReference type="ChEBI" id="CHEBI:16335"/>
        <dbReference type="ChEBI" id="CHEBI:17596"/>
        <dbReference type="ChEBI" id="CHEBI:28938"/>
        <dbReference type="EC" id="3.5.4.4"/>
    </reaction>
    <physiologicalReaction direction="left-to-right" evidence="7">
        <dbReference type="Rhea" id="RHEA:24409"/>
    </physiologicalReaction>
</comment>
<evidence type="ECO:0000256" key="7">
    <source>
        <dbReference type="ARBA" id="ARBA00047989"/>
    </source>
</evidence>
<comment type="catalytic activity">
    <reaction evidence="1">
        <text>inosine + phosphate = alpha-D-ribose 1-phosphate + hypoxanthine</text>
        <dbReference type="Rhea" id="RHEA:27646"/>
        <dbReference type="ChEBI" id="CHEBI:17368"/>
        <dbReference type="ChEBI" id="CHEBI:17596"/>
        <dbReference type="ChEBI" id="CHEBI:43474"/>
        <dbReference type="ChEBI" id="CHEBI:57720"/>
        <dbReference type="EC" id="2.4.2.1"/>
    </reaction>
    <physiologicalReaction direction="left-to-right" evidence="1">
        <dbReference type="Rhea" id="RHEA:27647"/>
    </physiologicalReaction>
</comment>
<evidence type="ECO:0000256" key="1">
    <source>
        <dbReference type="ARBA" id="ARBA00000553"/>
    </source>
</evidence>
<dbReference type="AlphaFoldDB" id="A0A918Q7A0"/>
<evidence type="ECO:0000256" key="3">
    <source>
        <dbReference type="ARBA" id="ARBA00022679"/>
    </source>
</evidence>
<dbReference type="GO" id="GO:0016787">
    <property type="term" value="F:hydrolase activity"/>
    <property type="evidence" value="ECO:0007669"/>
    <property type="project" value="UniProtKB-KW"/>
</dbReference>
<dbReference type="CDD" id="cd16833">
    <property type="entry name" value="YfiH"/>
    <property type="match status" value="1"/>
</dbReference>
<comment type="similarity">
    <text evidence="2 10">Belongs to the purine nucleoside phosphorylase YfiH/LACC1 family.</text>
</comment>
<dbReference type="InterPro" id="IPR003730">
    <property type="entry name" value="Cu_polyphenol_OxRdtase"/>
</dbReference>
<evidence type="ECO:0000313" key="12">
    <source>
        <dbReference type="Proteomes" id="UP000662572"/>
    </source>
</evidence>
<name>A0A918Q7A0_9CAUL</name>
<evidence type="ECO:0000256" key="8">
    <source>
        <dbReference type="ARBA" id="ARBA00048968"/>
    </source>
</evidence>
<evidence type="ECO:0000256" key="4">
    <source>
        <dbReference type="ARBA" id="ARBA00022723"/>
    </source>
</evidence>
<dbReference type="InterPro" id="IPR011324">
    <property type="entry name" value="Cytotoxic_necrot_fac-like_cat"/>
</dbReference>
<dbReference type="NCBIfam" id="TIGR00726">
    <property type="entry name" value="peptidoglycan editing factor PgeF"/>
    <property type="match status" value="1"/>
</dbReference>
<dbReference type="PANTHER" id="PTHR30616">
    <property type="entry name" value="UNCHARACTERIZED PROTEIN YFIH"/>
    <property type="match status" value="1"/>
</dbReference>
<comment type="catalytic activity">
    <reaction evidence="8">
        <text>adenosine + phosphate = alpha-D-ribose 1-phosphate + adenine</text>
        <dbReference type="Rhea" id="RHEA:27642"/>
        <dbReference type="ChEBI" id="CHEBI:16335"/>
        <dbReference type="ChEBI" id="CHEBI:16708"/>
        <dbReference type="ChEBI" id="CHEBI:43474"/>
        <dbReference type="ChEBI" id="CHEBI:57720"/>
        <dbReference type="EC" id="2.4.2.1"/>
    </reaction>
    <physiologicalReaction direction="left-to-right" evidence="8">
        <dbReference type="Rhea" id="RHEA:27643"/>
    </physiologicalReaction>
</comment>
<organism evidence="11 12">
    <name type="scientific">Asticcacaulis endophyticus</name>
    <dbReference type="NCBI Taxonomy" id="1395890"/>
    <lineage>
        <taxon>Bacteria</taxon>
        <taxon>Pseudomonadati</taxon>
        <taxon>Pseudomonadota</taxon>
        <taxon>Alphaproteobacteria</taxon>
        <taxon>Caulobacterales</taxon>
        <taxon>Caulobacteraceae</taxon>
        <taxon>Asticcacaulis</taxon>
    </lineage>
</organism>
<dbReference type="GO" id="GO:0017061">
    <property type="term" value="F:S-methyl-5-thioadenosine phosphorylase activity"/>
    <property type="evidence" value="ECO:0007669"/>
    <property type="project" value="UniProtKB-EC"/>
</dbReference>
<keyword evidence="3" id="KW-0808">Transferase</keyword>
<sequence>MTAAPLPPRILHPLLELPGIQHGFFTRLGGVSLAPYGSLNIGLGSKDDQEAVRENRRRVAASFDRDDSHLLTCYQVHSAIALTVNMPLALDARPEADGLVTGKAGLVLGALSADCAPLLFADPINRVVASAHAGWKGALGGIIEATLTAMLAQGSDLRHIRCVVGPCIQQASYEVSADYEATFADTDPDSPAFFIAGHSPDKRFFDLPGYCLMRLKRAGVTLIASTGHDTCAQADMFFSNRRAFKTGESDYGRLISAIMLRPE</sequence>
<evidence type="ECO:0000256" key="6">
    <source>
        <dbReference type="ARBA" id="ARBA00022833"/>
    </source>
</evidence>
<dbReference type="EMBL" id="BMZB01000003">
    <property type="protein sequence ID" value="GGZ36503.1"/>
    <property type="molecule type" value="Genomic_DNA"/>
</dbReference>
<protein>
    <recommendedName>
        <fullName evidence="10">Purine nucleoside phosphorylase</fullName>
    </recommendedName>
</protein>
<evidence type="ECO:0000256" key="9">
    <source>
        <dbReference type="ARBA" id="ARBA00049893"/>
    </source>
</evidence>
<dbReference type="InterPro" id="IPR038371">
    <property type="entry name" value="Cu_polyphenol_OxRdtase_sf"/>
</dbReference>
<reference evidence="11" key="2">
    <citation type="submission" date="2020-09" db="EMBL/GenBank/DDBJ databases">
        <authorList>
            <person name="Sun Q."/>
            <person name="Kim S."/>
        </authorList>
    </citation>
    <scope>NUCLEOTIDE SEQUENCE</scope>
    <source>
        <strain evidence="11">KCTC 32296</strain>
    </source>
</reference>
<evidence type="ECO:0000256" key="2">
    <source>
        <dbReference type="ARBA" id="ARBA00007353"/>
    </source>
</evidence>
<reference evidence="11" key="1">
    <citation type="journal article" date="2014" name="Int. J. Syst. Evol. Microbiol.">
        <title>Complete genome sequence of Corynebacterium casei LMG S-19264T (=DSM 44701T), isolated from a smear-ripened cheese.</title>
        <authorList>
            <consortium name="US DOE Joint Genome Institute (JGI-PGF)"/>
            <person name="Walter F."/>
            <person name="Albersmeier A."/>
            <person name="Kalinowski J."/>
            <person name="Ruckert C."/>
        </authorList>
    </citation>
    <scope>NUCLEOTIDE SEQUENCE</scope>
    <source>
        <strain evidence="11">KCTC 32296</strain>
    </source>
</reference>
<accession>A0A918Q7A0</accession>
<dbReference type="PANTHER" id="PTHR30616:SF2">
    <property type="entry name" value="PURINE NUCLEOSIDE PHOSPHORYLASE LACC1"/>
    <property type="match status" value="1"/>
</dbReference>
<evidence type="ECO:0000313" key="11">
    <source>
        <dbReference type="EMBL" id="GGZ36503.1"/>
    </source>
</evidence>
<proteinExistence type="inferred from homology"/>
<dbReference type="RefSeq" id="WP_189486756.1">
    <property type="nucleotide sequence ID" value="NZ_BMZB01000003.1"/>
</dbReference>
<keyword evidence="5" id="KW-0378">Hydrolase</keyword>
<comment type="catalytic activity">
    <reaction evidence="9">
        <text>S-methyl-5'-thioadenosine + phosphate = 5-(methylsulfanyl)-alpha-D-ribose 1-phosphate + adenine</text>
        <dbReference type="Rhea" id="RHEA:11852"/>
        <dbReference type="ChEBI" id="CHEBI:16708"/>
        <dbReference type="ChEBI" id="CHEBI:17509"/>
        <dbReference type="ChEBI" id="CHEBI:43474"/>
        <dbReference type="ChEBI" id="CHEBI:58533"/>
        <dbReference type="EC" id="2.4.2.28"/>
    </reaction>
    <physiologicalReaction direction="left-to-right" evidence="9">
        <dbReference type="Rhea" id="RHEA:11853"/>
    </physiologicalReaction>
</comment>
<keyword evidence="6" id="KW-0862">Zinc</keyword>
<keyword evidence="4" id="KW-0479">Metal-binding</keyword>
<gene>
    <name evidence="11" type="ORF">GCM10011273_23550</name>
</gene>
<dbReference type="GO" id="GO:0005507">
    <property type="term" value="F:copper ion binding"/>
    <property type="evidence" value="ECO:0007669"/>
    <property type="project" value="TreeGrafter"/>
</dbReference>
<evidence type="ECO:0000256" key="5">
    <source>
        <dbReference type="ARBA" id="ARBA00022801"/>
    </source>
</evidence>
<dbReference type="Proteomes" id="UP000662572">
    <property type="component" value="Unassembled WGS sequence"/>
</dbReference>
<keyword evidence="12" id="KW-1185">Reference proteome</keyword>
<dbReference type="Pfam" id="PF02578">
    <property type="entry name" value="Cu-oxidase_4"/>
    <property type="match status" value="1"/>
</dbReference>
<dbReference type="Gene3D" id="3.60.140.10">
    <property type="entry name" value="CNF1/YfiH-like putative cysteine hydrolases"/>
    <property type="match status" value="1"/>
</dbReference>
<dbReference type="SUPFAM" id="SSF64438">
    <property type="entry name" value="CNF1/YfiH-like putative cysteine hydrolases"/>
    <property type="match status" value="1"/>
</dbReference>